<protein>
    <submittedName>
        <fullName evidence="1">Uncharacterized protein</fullName>
    </submittedName>
</protein>
<keyword evidence="2" id="KW-1185">Reference proteome</keyword>
<sequence length="103" mass="11007">MDMDVTRWAAAVADAYAAEAKPPLTEDLIDRVRGVLSRALESEADRSSPPECLERLNAALDAFEAELRAVVGPRVASLDDASGAVTMRHRSEAGQPLRAFGGQ</sequence>
<gene>
    <name evidence="1" type="ORF">MRSR164_17475</name>
</gene>
<name>A0ABU7TD02_9HYPH</name>
<accession>A0ABU7TD02</accession>
<comment type="caution">
    <text evidence="1">The sequence shown here is derived from an EMBL/GenBank/DDBJ whole genome shotgun (WGS) entry which is preliminary data.</text>
</comment>
<proteinExistence type="predicted"/>
<organism evidence="1 2">
    <name type="scientific">Methylobacterium radiotolerans</name>
    <dbReference type="NCBI Taxonomy" id="31998"/>
    <lineage>
        <taxon>Bacteria</taxon>
        <taxon>Pseudomonadati</taxon>
        <taxon>Pseudomonadota</taxon>
        <taxon>Alphaproteobacteria</taxon>
        <taxon>Hyphomicrobiales</taxon>
        <taxon>Methylobacteriaceae</taxon>
        <taxon>Methylobacterium</taxon>
    </lineage>
</organism>
<dbReference type="Proteomes" id="UP001349262">
    <property type="component" value="Unassembled WGS sequence"/>
</dbReference>
<evidence type="ECO:0000313" key="2">
    <source>
        <dbReference type="Proteomes" id="UP001349262"/>
    </source>
</evidence>
<reference evidence="1 2" key="1">
    <citation type="journal article" date="2012" name="Genet. Mol. Biol.">
        <title>Analysis of 16S rRNA and mxaF genes revealing insights into Methylobacterium niche-specific plant association.</title>
        <authorList>
            <person name="Dourado M.N."/>
            <person name="Andreote F.D."/>
            <person name="Dini-Andreote F."/>
            <person name="Conti R."/>
            <person name="Araujo J.M."/>
            <person name="Araujo W.L."/>
        </authorList>
    </citation>
    <scope>NUCLEOTIDE SEQUENCE [LARGE SCALE GENOMIC DNA]</scope>
    <source>
        <strain evidence="1 2">SR1.6/4</strain>
    </source>
</reference>
<dbReference type="EMBL" id="MLBY01000005">
    <property type="protein sequence ID" value="MEE7458495.1"/>
    <property type="molecule type" value="Genomic_DNA"/>
</dbReference>
<evidence type="ECO:0000313" key="1">
    <source>
        <dbReference type="EMBL" id="MEE7458495.1"/>
    </source>
</evidence>